<proteinExistence type="predicted"/>
<organism evidence="2 3">
    <name type="scientific">Caldalkalibacillus uzonensis</name>
    <dbReference type="NCBI Taxonomy" id="353224"/>
    <lineage>
        <taxon>Bacteria</taxon>
        <taxon>Bacillati</taxon>
        <taxon>Bacillota</taxon>
        <taxon>Bacilli</taxon>
        <taxon>Bacillales</taxon>
        <taxon>Bacillaceae</taxon>
        <taxon>Caldalkalibacillus</taxon>
    </lineage>
</organism>
<dbReference type="RefSeq" id="WP_307339126.1">
    <property type="nucleotide sequence ID" value="NZ_JAUSUQ010000007.1"/>
</dbReference>
<evidence type="ECO:0000313" key="3">
    <source>
        <dbReference type="Proteomes" id="UP001232445"/>
    </source>
</evidence>
<feature type="domain" description="Regulatory protein YycH-like" evidence="1">
    <location>
        <begin position="44"/>
        <end position="247"/>
    </location>
</feature>
<dbReference type="Proteomes" id="UP001232445">
    <property type="component" value="Unassembled WGS sequence"/>
</dbReference>
<dbReference type="Pfam" id="PF09648">
    <property type="entry name" value="YycI"/>
    <property type="match status" value="1"/>
</dbReference>
<dbReference type="Gene3D" id="2.40.128.690">
    <property type="entry name" value="YycH protein, domain 3-like"/>
    <property type="match status" value="1"/>
</dbReference>
<dbReference type="EMBL" id="JAUSUQ010000007">
    <property type="protein sequence ID" value="MDQ0339309.1"/>
    <property type="molecule type" value="Genomic_DNA"/>
</dbReference>
<evidence type="ECO:0000259" key="1">
    <source>
        <dbReference type="Pfam" id="PF09648"/>
    </source>
</evidence>
<comment type="caution">
    <text evidence="2">The sequence shown here is derived from an EMBL/GenBank/DDBJ whole genome shotgun (WGS) entry which is preliminary data.</text>
</comment>
<sequence>MNWANTKSILIVVFLCLNLFLGWQLWQKHTHHPELAYIYESSLDELLILHQITLDTELDMEQPHMAQLEVRSFAGKPLDVPAKQEQNIHIKDHVIISTLSSPYTLEGGFDPDVFKELFLKTYVYQGEDYHFSNKTDDEISYIQYYGQFPLFIGSLTIFIDEHEAVTGYRQVYFQVVSEGEKQPIISSYTSIRTLLDQQILPPLAVIRDVTLGYYGQVYDAENQILTPTWQIVFEDRDQLKITYVNAYTGAVELDPNKVG</sequence>
<accession>A0ABU0CSB6</accession>
<name>A0ABU0CSB6_9BACI</name>
<gene>
    <name evidence="2" type="ORF">J2S00_002096</name>
</gene>
<evidence type="ECO:0000313" key="2">
    <source>
        <dbReference type="EMBL" id="MDQ0339309.1"/>
    </source>
</evidence>
<protein>
    <submittedName>
        <fullName evidence="2">Regulatory protein YycI of two-component signal transduction system YycFG</fullName>
    </submittedName>
</protein>
<keyword evidence="3" id="KW-1185">Reference proteome</keyword>
<reference evidence="2 3" key="1">
    <citation type="submission" date="2023-07" db="EMBL/GenBank/DDBJ databases">
        <title>Genomic Encyclopedia of Type Strains, Phase IV (KMG-IV): sequencing the most valuable type-strain genomes for metagenomic binning, comparative biology and taxonomic classification.</title>
        <authorList>
            <person name="Goeker M."/>
        </authorList>
    </citation>
    <scope>NUCLEOTIDE SEQUENCE [LARGE SCALE GENOMIC DNA]</scope>
    <source>
        <strain evidence="2 3">DSM 17740</strain>
    </source>
</reference>
<dbReference type="InterPro" id="IPR018604">
    <property type="entry name" value="YycI-like"/>
</dbReference>